<evidence type="ECO:0000313" key="2">
    <source>
        <dbReference type="Proteomes" id="UP000724874"/>
    </source>
</evidence>
<protein>
    <submittedName>
        <fullName evidence="1">Uncharacterized protein</fullName>
    </submittedName>
</protein>
<gene>
    <name evidence="1" type="ORF">CPB84DRAFT_1041804</name>
</gene>
<keyword evidence="2" id="KW-1185">Reference proteome</keyword>
<dbReference type="EMBL" id="JADNYJ010000048">
    <property type="protein sequence ID" value="KAF8900273.1"/>
    <property type="molecule type" value="Genomic_DNA"/>
</dbReference>
<accession>A0A9P5NKH4</accession>
<comment type="caution">
    <text evidence="1">The sequence shown here is derived from an EMBL/GenBank/DDBJ whole genome shotgun (WGS) entry which is preliminary data.</text>
</comment>
<reference evidence="1" key="1">
    <citation type="submission" date="2020-11" db="EMBL/GenBank/DDBJ databases">
        <authorList>
            <consortium name="DOE Joint Genome Institute"/>
            <person name="Ahrendt S."/>
            <person name="Riley R."/>
            <person name="Andreopoulos W."/>
            <person name="LaButti K."/>
            <person name="Pangilinan J."/>
            <person name="Ruiz-duenas F.J."/>
            <person name="Barrasa J.M."/>
            <person name="Sanchez-Garcia M."/>
            <person name="Camarero S."/>
            <person name="Miyauchi S."/>
            <person name="Serrano A."/>
            <person name="Linde D."/>
            <person name="Babiker R."/>
            <person name="Drula E."/>
            <person name="Ayuso-Fernandez I."/>
            <person name="Pacheco R."/>
            <person name="Padilla G."/>
            <person name="Ferreira P."/>
            <person name="Barriuso J."/>
            <person name="Kellner H."/>
            <person name="Castanera R."/>
            <person name="Alfaro M."/>
            <person name="Ramirez L."/>
            <person name="Pisabarro A.G."/>
            <person name="Kuo A."/>
            <person name="Tritt A."/>
            <person name="Lipzen A."/>
            <person name="He G."/>
            <person name="Yan M."/>
            <person name="Ng V."/>
            <person name="Cullen D."/>
            <person name="Martin F."/>
            <person name="Rosso M.-N."/>
            <person name="Henrissat B."/>
            <person name="Hibbett D."/>
            <person name="Martinez A.T."/>
            <person name="Grigoriev I.V."/>
        </authorList>
    </citation>
    <scope>NUCLEOTIDE SEQUENCE</scope>
    <source>
        <strain evidence="1">AH 44721</strain>
    </source>
</reference>
<name>A0A9P5NKH4_GYMJU</name>
<proteinExistence type="predicted"/>
<organism evidence="1 2">
    <name type="scientific">Gymnopilus junonius</name>
    <name type="common">Spectacular rustgill mushroom</name>
    <name type="synonym">Gymnopilus spectabilis subsp. junonius</name>
    <dbReference type="NCBI Taxonomy" id="109634"/>
    <lineage>
        <taxon>Eukaryota</taxon>
        <taxon>Fungi</taxon>
        <taxon>Dikarya</taxon>
        <taxon>Basidiomycota</taxon>
        <taxon>Agaricomycotina</taxon>
        <taxon>Agaricomycetes</taxon>
        <taxon>Agaricomycetidae</taxon>
        <taxon>Agaricales</taxon>
        <taxon>Agaricineae</taxon>
        <taxon>Hymenogastraceae</taxon>
        <taxon>Gymnopilus</taxon>
    </lineage>
</organism>
<evidence type="ECO:0000313" key="1">
    <source>
        <dbReference type="EMBL" id="KAF8900273.1"/>
    </source>
</evidence>
<sequence length="79" mass="9439">MTSRKLEREWQYFSMYLSSYIHVPRSHKAFPPPPNSVLLRPLVSTSECGCRCYIHLGRCYRDSPATLHRHIHVRRYYGE</sequence>
<dbReference type="AlphaFoldDB" id="A0A9P5NKH4"/>
<dbReference type="Proteomes" id="UP000724874">
    <property type="component" value="Unassembled WGS sequence"/>
</dbReference>